<evidence type="ECO:0000259" key="1">
    <source>
        <dbReference type="Pfam" id="PF09359"/>
    </source>
</evidence>
<keyword evidence="3" id="KW-1185">Reference proteome</keyword>
<reference evidence="2 3" key="1">
    <citation type="submission" date="2019-03" db="EMBL/GenBank/DDBJ databases">
        <title>Genomic Encyclopedia of Type Strains, Phase IV (KMG-IV): sequencing the most valuable type-strain genomes for metagenomic binning, comparative biology and taxonomic classification.</title>
        <authorList>
            <person name="Goeker M."/>
        </authorList>
    </citation>
    <scope>NUCLEOTIDE SEQUENCE [LARGE SCALE GENOMIC DNA]</scope>
    <source>
        <strain evidence="2 3">DSM 24176</strain>
    </source>
</reference>
<dbReference type="RefSeq" id="WP_132283037.1">
    <property type="nucleotide sequence ID" value="NZ_SMGQ01000015.1"/>
</dbReference>
<dbReference type="Gene3D" id="3.20.100.30">
    <property type="entry name" value="VTC, catalytic tunnel domain"/>
    <property type="match status" value="1"/>
</dbReference>
<dbReference type="GO" id="GO:0006799">
    <property type="term" value="P:polyphosphate biosynthetic process"/>
    <property type="evidence" value="ECO:0007669"/>
    <property type="project" value="UniProtKB-ARBA"/>
</dbReference>
<dbReference type="EMBL" id="SMGQ01000015">
    <property type="protein sequence ID" value="TCK90592.1"/>
    <property type="molecule type" value="Genomic_DNA"/>
</dbReference>
<dbReference type="InterPro" id="IPR018966">
    <property type="entry name" value="VTC_domain"/>
</dbReference>
<name>A0A4R1MFS0_9FIRM</name>
<dbReference type="AlphaFoldDB" id="A0A4R1MFS0"/>
<gene>
    <name evidence="2" type="ORF">EDC19_2361</name>
</gene>
<proteinExistence type="predicted"/>
<evidence type="ECO:0000313" key="3">
    <source>
        <dbReference type="Proteomes" id="UP000294545"/>
    </source>
</evidence>
<protein>
    <submittedName>
        <fullName evidence="2">VTC domain-containing protein</fullName>
    </submittedName>
</protein>
<evidence type="ECO:0000313" key="2">
    <source>
        <dbReference type="EMBL" id="TCK90592.1"/>
    </source>
</evidence>
<dbReference type="Pfam" id="PF09359">
    <property type="entry name" value="VTC"/>
    <property type="match status" value="1"/>
</dbReference>
<dbReference type="InterPro" id="IPR042267">
    <property type="entry name" value="VTC_sf"/>
</dbReference>
<dbReference type="CDD" id="cd07750">
    <property type="entry name" value="PolyPPase_VTC_like"/>
    <property type="match status" value="1"/>
</dbReference>
<dbReference type="OrthoDB" id="185578at2"/>
<comment type="caution">
    <text evidence="2">The sequence shown here is derived from an EMBL/GenBank/DDBJ whole genome shotgun (WGS) entry which is preliminary data.</text>
</comment>
<accession>A0A4R1MFS0</accession>
<sequence>MAIEVFNRYEKKFLLNQKMYQNIEEKLKEHMDLDAYNKKKAYYTICNLYYDTSDSSIIRHSLSKPKYKEKLRLRSYDIPSQEDKVFLEIKKKYYGRVNKRRTLINLGDAYNFIHLKELFHIKDYMNQQVLKEIEYILWTKELEPKVFIAYDRKAYFGVDNKDLRITFDKNIRTRRYDLALEKGDYGEPLLDDNTWVMEVKIQNSVPVWLTKILSEEKVFRSSFSKYGKEYQNRIKNMKELKGEDDLCLNPSLTQQHKMLQYQ</sequence>
<feature type="domain" description="VTC" evidence="1">
    <location>
        <begin position="7"/>
        <end position="231"/>
    </location>
</feature>
<organism evidence="2 3">
    <name type="scientific">Natranaerovirga hydrolytica</name>
    <dbReference type="NCBI Taxonomy" id="680378"/>
    <lineage>
        <taxon>Bacteria</taxon>
        <taxon>Bacillati</taxon>
        <taxon>Bacillota</taxon>
        <taxon>Clostridia</taxon>
        <taxon>Lachnospirales</taxon>
        <taxon>Natranaerovirgaceae</taxon>
        <taxon>Natranaerovirga</taxon>
    </lineage>
</organism>
<dbReference type="Proteomes" id="UP000294545">
    <property type="component" value="Unassembled WGS sequence"/>
</dbReference>